<dbReference type="EMBL" id="NHRT01000001">
    <property type="protein sequence ID" value="OWP26504.1"/>
    <property type="molecule type" value="Genomic_DNA"/>
</dbReference>
<reference evidence="2 3" key="1">
    <citation type="submission" date="2017-05" db="EMBL/GenBank/DDBJ databases">
        <title>Genome sequencing of Fusobacterium nucleatum subsp. polymorphum KCOM 1001 (=ChDC F119).</title>
        <authorList>
            <person name="Kook J.-K."/>
            <person name="Park S.-N."/>
            <person name="Lim Y.K."/>
            <person name="Roh H."/>
        </authorList>
    </citation>
    <scope>NUCLEOTIDE SEQUENCE [LARGE SCALE GENOMIC DNA]</scope>
    <source>
        <strain evidence="2 3">KCOM 1001</strain>
    </source>
</reference>
<name>A0A246EIR2_FUSNP</name>
<organism evidence="2 3">
    <name type="scientific">Fusobacterium nucleatum subsp. polymorphum</name>
    <name type="common">Fusobacterium polymorphum</name>
    <dbReference type="NCBI Taxonomy" id="76857"/>
    <lineage>
        <taxon>Bacteria</taxon>
        <taxon>Fusobacteriati</taxon>
        <taxon>Fusobacteriota</taxon>
        <taxon>Fusobacteriia</taxon>
        <taxon>Fusobacteriales</taxon>
        <taxon>Fusobacteriaceae</taxon>
        <taxon>Fusobacterium</taxon>
    </lineage>
</organism>
<accession>A0A246EIR2</accession>
<protein>
    <submittedName>
        <fullName evidence="2">Uncharacterized protein</fullName>
    </submittedName>
</protein>
<evidence type="ECO:0000256" key="1">
    <source>
        <dbReference type="SAM" id="Phobius"/>
    </source>
</evidence>
<gene>
    <name evidence="2" type="ORF">CA839_11945</name>
</gene>
<keyword evidence="1" id="KW-0472">Membrane</keyword>
<keyword evidence="1" id="KW-0812">Transmembrane</keyword>
<feature type="transmembrane region" description="Helical" evidence="1">
    <location>
        <begin position="54"/>
        <end position="73"/>
    </location>
</feature>
<evidence type="ECO:0000313" key="3">
    <source>
        <dbReference type="Proteomes" id="UP000197470"/>
    </source>
</evidence>
<sequence>MKIKELKISPIQEGSIFLKIYAHIMLLTPILPIIILSVLAYLNQEVLKDLYPVFLENKVFLIIFFIFWFGGMLNMSRETLNYLLTEEICSVESKTFYYQKFRRAFGMRKLIKSFEIPFLEIVEVKEVKKPSIIYYFLNPVSHRNSIEIETRDGKKYKIMNSIVFGNRNTQNPTSEITGQRANKIYNDVKDMISK</sequence>
<proteinExistence type="predicted"/>
<keyword evidence="1" id="KW-1133">Transmembrane helix</keyword>
<dbReference type="AlphaFoldDB" id="A0A246EIR2"/>
<dbReference type="RefSeq" id="WP_088389497.1">
    <property type="nucleotide sequence ID" value="NZ_JAYFFW010000012.1"/>
</dbReference>
<feature type="transmembrane region" description="Helical" evidence="1">
    <location>
        <begin position="20"/>
        <end position="42"/>
    </location>
</feature>
<evidence type="ECO:0000313" key="2">
    <source>
        <dbReference type="EMBL" id="OWP26504.1"/>
    </source>
</evidence>
<dbReference type="Proteomes" id="UP000197470">
    <property type="component" value="Unassembled WGS sequence"/>
</dbReference>
<comment type="caution">
    <text evidence="2">The sequence shown here is derived from an EMBL/GenBank/DDBJ whole genome shotgun (WGS) entry which is preliminary data.</text>
</comment>